<accession>A0ABR4C1W8</accession>
<feature type="compositionally biased region" description="Gly residues" evidence="1">
    <location>
        <begin position="80"/>
        <end position="108"/>
    </location>
</feature>
<gene>
    <name evidence="2" type="ORF">VTL71DRAFT_5520</name>
</gene>
<feature type="compositionally biased region" description="Polar residues" evidence="1">
    <location>
        <begin position="23"/>
        <end position="40"/>
    </location>
</feature>
<feature type="region of interest" description="Disordered" evidence="1">
    <location>
        <begin position="1"/>
        <end position="108"/>
    </location>
</feature>
<protein>
    <recommendedName>
        <fullName evidence="4">SMP domain-containing protein</fullName>
    </recommendedName>
</protein>
<name>A0ABR4C1W8_9HELO</name>
<dbReference type="Proteomes" id="UP001595075">
    <property type="component" value="Unassembled WGS sequence"/>
</dbReference>
<dbReference type="EMBL" id="JAZHXI010000015">
    <property type="protein sequence ID" value="KAL2063715.1"/>
    <property type="molecule type" value="Genomic_DNA"/>
</dbReference>
<proteinExistence type="predicted"/>
<keyword evidence="3" id="KW-1185">Reference proteome</keyword>
<organism evidence="2 3">
    <name type="scientific">Oculimacula yallundae</name>
    <dbReference type="NCBI Taxonomy" id="86028"/>
    <lineage>
        <taxon>Eukaryota</taxon>
        <taxon>Fungi</taxon>
        <taxon>Dikarya</taxon>
        <taxon>Ascomycota</taxon>
        <taxon>Pezizomycotina</taxon>
        <taxon>Leotiomycetes</taxon>
        <taxon>Helotiales</taxon>
        <taxon>Ploettnerulaceae</taxon>
        <taxon>Oculimacula</taxon>
    </lineage>
</organism>
<evidence type="ECO:0008006" key="4">
    <source>
        <dbReference type="Google" id="ProtNLM"/>
    </source>
</evidence>
<reference evidence="2 3" key="1">
    <citation type="journal article" date="2024" name="Commun. Biol.">
        <title>Comparative genomic analysis of thermophilic fungi reveals convergent evolutionary adaptations and gene losses.</title>
        <authorList>
            <person name="Steindorff A.S."/>
            <person name="Aguilar-Pontes M.V."/>
            <person name="Robinson A.J."/>
            <person name="Andreopoulos B."/>
            <person name="LaButti K."/>
            <person name="Kuo A."/>
            <person name="Mondo S."/>
            <person name="Riley R."/>
            <person name="Otillar R."/>
            <person name="Haridas S."/>
            <person name="Lipzen A."/>
            <person name="Grimwood J."/>
            <person name="Schmutz J."/>
            <person name="Clum A."/>
            <person name="Reid I.D."/>
            <person name="Moisan M.C."/>
            <person name="Butler G."/>
            <person name="Nguyen T.T.M."/>
            <person name="Dewar K."/>
            <person name="Conant G."/>
            <person name="Drula E."/>
            <person name="Henrissat B."/>
            <person name="Hansel C."/>
            <person name="Singer S."/>
            <person name="Hutchinson M.I."/>
            <person name="de Vries R.P."/>
            <person name="Natvig D.O."/>
            <person name="Powell A.J."/>
            <person name="Tsang A."/>
            <person name="Grigoriev I.V."/>
        </authorList>
    </citation>
    <scope>NUCLEOTIDE SEQUENCE [LARGE SCALE GENOMIC DNA]</scope>
    <source>
        <strain evidence="2 3">CBS 494.80</strain>
    </source>
</reference>
<evidence type="ECO:0000313" key="2">
    <source>
        <dbReference type="EMBL" id="KAL2063715.1"/>
    </source>
</evidence>
<comment type="caution">
    <text evidence="2">The sequence shown here is derived from an EMBL/GenBank/DDBJ whole genome shotgun (WGS) entry which is preliminary data.</text>
</comment>
<feature type="compositionally biased region" description="Polar residues" evidence="1">
    <location>
        <begin position="48"/>
        <end position="59"/>
    </location>
</feature>
<evidence type="ECO:0000256" key="1">
    <source>
        <dbReference type="SAM" id="MobiDB-lite"/>
    </source>
</evidence>
<sequence>MSDPRCPQTPSKPKRRPIPPISNTPKYNLPDTTMSGQGHQMSKEDASRIQSTQGGNDMSSAGFAARAQGAGDRNENANAGAGGNNSGGAQGGGNAGNGQGGQGAGANK</sequence>
<evidence type="ECO:0000313" key="3">
    <source>
        <dbReference type="Proteomes" id="UP001595075"/>
    </source>
</evidence>